<keyword evidence="4" id="KW-0288">FMN</keyword>
<dbReference type="SMART" id="SM00086">
    <property type="entry name" value="PAC"/>
    <property type="match status" value="2"/>
</dbReference>
<dbReference type="SUPFAM" id="SSF55785">
    <property type="entry name" value="PYP-like sensor domain (PAS domain)"/>
    <property type="match status" value="2"/>
</dbReference>
<dbReference type="RefSeq" id="XP_027359962.1">
    <property type="nucleotide sequence ID" value="XM_027504161.1"/>
</dbReference>
<accession>A0A8B8LW80</accession>
<keyword evidence="5" id="KW-0157">Chromophore</keyword>
<dbReference type="OrthoDB" id="447251at2759"/>
<keyword evidence="3" id="KW-0285">Flavoprotein</keyword>
<reference evidence="8" key="1">
    <citation type="journal article" date="2019" name="Toxins">
        <title>Detection of Abrin-Like and Prepropulchellin-Like Toxin Genes and Transcripts Using Whole Genome Sequencing and Full-Length Transcript Sequencing of Abrus precatorius.</title>
        <authorList>
            <person name="Hovde B.T."/>
            <person name="Daligault H.E."/>
            <person name="Hanschen E.R."/>
            <person name="Kunde Y.A."/>
            <person name="Johnson M.B."/>
            <person name="Starkenburg S.R."/>
            <person name="Johnson S.L."/>
        </authorList>
    </citation>
    <scope>NUCLEOTIDE SEQUENCE [LARGE SCALE GENOMIC DNA]</scope>
</reference>
<evidence type="ECO:0000256" key="2">
    <source>
        <dbReference type="ARBA" id="ARBA00022606"/>
    </source>
</evidence>
<dbReference type="GO" id="GO:0009637">
    <property type="term" value="P:response to blue light"/>
    <property type="evidence" value="ECO:0007669"/>
    <property type="project" value="UniProtKB-ARBA"/>
</dbReference>
<dbReference type="PROSITE" id="PS50112">
    <property type="entry name" value="PAS"/>
    <property type="match status" value="2"/>
</dbReference>
<evidence type="ECO:0000256" key="3">
    <source>
        <dbReference type="ARBA" id="ARBA00022630"/>
    </source>
</evidence>
<keyword evidence="2" id="KW-0716">Sensory transduction</keyword>
<dbReference type="GeneID" id="113868513"/>
<name>A0A8B8LW80_ABRPR</name>
<evidence type="ECO:0000256" key="1">
    <source>
        <dbReference type="ARBA" id="ARBA00022543"/>
    </source>
</evidence>
<feature type="domain" description="PAS" evidence="7">
    <location>
        <begin position="15"/>
        <end position="88"/>
    </location>
</feature>
<keyword evidence="8" id="KW-1185">Reference proteome</keyword>
<evidence type="ECO:0000313" key="8">
    <source>
        <dbReference type="Proteomes" id="UP000694853"/>
    </source>
</evidence>
<dbReference type="CDD" id="cd00130">
    <property type="entry name" value="PAS"/>
    <property type="match status" value="2"/>
</dbReference>
<dbReference type="GO" id="GO:0005634">
    <property type="term" value="C:nucleus"/>
    <property type="evidence" value="ECO:0007669"/>
    <property type="project" value="TreeGrafter"/>
</dbReference>
<dbReference type="Proteomes" id="UP000694853">
    <property type="component" value="Unplaced"/>
</dbReference>
<dbReference type="Pfam" id="PF13426">
    <property type="entry name" value="PAS_9"/>
    <property type="match status" value="2"/>
</dbReference>
<dbReference type="PANTHER" id="PTHR47429">
    <property type="entry name" value="PROTEIN TWIN LOV 1"/>
    <property type="match status" value="1"/>
</dbReference>
<proteinExistence type="predicted"/>
<dbReference type="InterPro" id="IPR035965">
    <property type="entry name" value="PAS-like_dom_sf"/>
</dbReference>
<dbReference type="InterPro" id="IPR001610">
    <property type="entry name" value="PAC"/>
</dbReference>
<evidence type="ECO:0000256" key="6">
    <source>
        <dbReference type="ARBA" id="ARBA00023170"/>
    </source>
</evidence>
<keyword evidence="6" id="KW-0675">Receptor</keyword>
<reference evidence="9" key="2">
    <citation type="submission" date="2025-08" db="UniProtKB">
        <authorList>
            <consortium name="RefSeq"/>
        </authorList>
    </citation>
    <scope>IDENTIFICATION</scope>
    <source>
        <tissue evidence="9">Young leaves</tissue>
    </source>
</reference>
<dbReference type="GO" id="GO:0009881">
    <property type="term" value="F:photoreceptor activity"/>
    <property type="evidence" value="ECO:0007669"/>
    <property type="project" value="UniProtKB-KW"/>
</dbReference>
<dbReference type="NCBIfam" id="TIGR00229">
    <property type="entry name" value="sensory_box"/>
    <property type="match status" value="2"/>
</dbReference>
<evidence type="ECO:0000313" key="9">
    <source>
        <dbReference type="RefSeq" id="XP_027359962.1"/>
    </source>
</evidence>
<feature type="domain" description="PAS" evidence="7">
    <location>
        <begin position="259"/>
        <end position="281"/>
    </location>
</feature>
<evidence type="ECO:0000259" key="7">
    <source>
        <dbReference type="PROSITE" id="PS50112"/>
    </source>
</evidence>
<dbReference type="FunFam" id="3.30.450.20:FF:000080">
    <property type="entry name" value="protein TWIN LOV 1"/>
    <property type="match status" value="1"/>
</dbReference>
<evidence type="ECO:0000256" key="5">
    <source>
        <dbReference type="ARBA" id="ARBA00022991"/>
    </source>
</evidence>
<sequence>MEQRALIDRSFDDRYSRDARDSLDELRHNFIITDPSIPGHPIVFASLDFLKMTGYTRHEVLGRSGSMFQGPRTSRRSVMEIREAVREERNAQVVLLNYRKDGTPFWMLFRVCPVFSRDGGAVVHFVAVQVPLQGKGLSQDGSGSRDFGFGCCRKEVCSDSLTELGRVCSLNQVLERDVRELESEEPCEASDDEKTSAVTAMDNIFSVLTHYSEWTGRLVCRKRCSFPDVGLLSTSLIISLGRIKQSFVLTNPHLPDMPIVYASDAFLKLTGYARDEVLGRNCRILGGTNTDTSTLHLIRESIKTEQPCTVRILNYSNRKDRSSFWNFLHISPVRDASGKVAYFVGVQIEDDNNNDDRNRKCLSPERRQLSVVGVVKVAVRSLSAGSSKS</sequence>
<evidence type="ECO:0000256" key="4">
    <source>
        <dbReference type="ARBA" id="ARBA00022643"/>
    </source>
</evidence>
<organism evidence="8 9">
    <name type="scientific">Abrus precatorius</name>
    <name type="common">Indian licorice</name>
    <name type="synonym">Glycine abrus</name>
    <dbReference type="NCBI Taxonomy" id="3816"/>
    <lineage>
        <taxon>Eukaryota</taxon>
        <taxon>Viridiplantae</taxon>
        <taxon>Streptophyta</taxon>
        <taxon>Embryophyta</taxon>
        <taxon>Tracheophyta</taxon>
        <taxon>Spermatophyta</taxon>
        <taxon>Magnoliopsida</taxon>
        <taxon>eudicotyledons</taxon>
        <taxon>Gunneridae</taxon>
        <taxon>Pentapetalae</taxon>
        <taxon>rosids</taxon>
        <taxon>fabids</taxon>
        <taxon>Fabales</taxon>
        <taxon>Fabaceae</taxon>
        <taxon>Papilionoideae</taxon>
        <taxon>50 kb inversion clade</taxon>
        <taxon>NPAAA clade</taxon>
        <taxon>indigoferoid/millettioid clade</taxon>
        <taxon>Abreae</taxon>
        <taxon>Abrus</taxon>
    </lineage>
</organism>
<gene>
    <name evidence="9" type="primary">LOC113868513</name>
</gene>
<protein>
    <submittedName>
        <fullName evidence="9">Protein TWIN LOV 1 isoform X2</fullName>
    </submittedName>
</protein>
<dbReference type="Gene3D" id="3.30.450.20">
    <property type="entry name" value="PAS domain"/>
    <property type="match status" value="2"/>
</dbReference>
<dbReference type="PANTHER" id="PTHR47429:SF2">
    <property type="entry name" value="PROTEIN TWIN LOV 1"/>
    <property type="match status" value="1"/>
</dbReference>
<dbReference type="AlphaFoldDB" id="A0A8B8LW80"/>
<dbReference type="InterPro" id="IPR000014">
    <property type="entry name" value="PAS"/>
</dbReference>
<keyword evidence="1" id="KW-0600">Photoreceptor protein</keyword>
<dbReference type="FunFam" id="3.30.450.20:FF:000153">
    <property type="entry name" value="Protein TWIN LOV 1 isoform D"/>
    <property type="match status" value="1"/>
</dbReference>